<evidence type="ECO:0000313" key="2">
    <source>
        <dbReference type="Proteomes" id="UP000192391"/>
    </source>
</evidence>
<name>A0AAC9W477_EUBLI</name>
<dbReference type="RefSeq" id="WP_038352340.1">
    <property type="nucleotide sequence ID" value="NZ_CP019962.1"/>
</dbReference>
<dbReference type="Proteomes" id="UP000192391">
    <property type="component" value="Chromosome"/>
</dbReference>
<organism evidence="1 2">
    <name type="scientific">Eubacterium limosum</name>
    <dbReference type="NCBI Taxonomy" id="1736"/>
    <lineage>
        <taxon>Bacteria</taxon>
        <taxon>Bacillati</taxon>
        <taxon>Bacillota</taxon>
        <taxon>Clostridia</taxon>
        <taxon>Eubacteriales</taxon>
        <taxon>Eubacteriaceae</taxon>
        <taxon>Eubacterium</taxon>
    </lineage>
</organism>
<sequence>MILYICGNKKNAHDMDFLNDFDKVDCKIASEFSVRRFLDEANTYVNLEYLILDIMVVHDTQEELINSLINLHSFCGTTPVVYLPSANDKDLSGTLAEIKKHGIDVFNKKDYKGKLTKIINSHYMKTAKPAHENADAKPIRTVSQENNKKSFLKREDQMIIDKLRKTILHEVQNER</sequence>
<dbReference type="AlphaFoldDB" id="A0AAC9W477"/>
<accession>A0AAC9W477</accession>
<protein>
    <submittedName>
        <fullName evidence="1">Uncharacterized protein</fullName>
    </submittedName>
</protein>
<evidence type="ECO:0000313" key="1">
    <source>
        <dbReference type="EMBL" id="ARD67046.1"/>
    </source>
</evidence>
<dbReference type="EMBL" id="CP019962">
    <property type="protein sequence ID" value="ARD67046.1"/>
    <property type="molecule type" value="Genomic_DNA"/>
</dbReference>
<gene>
    <name evidence="1" type="ORF">B2M23_16565</name>
</gene>
<reference evidence="2" key="1">
    <citation type="journal article" date="2017" name="Sci. Rep.">
        <title>Determination of the Genome and Primary Transcriptome of Syngas Fermenting Eubacterium limosum ATCC 8486.</title>
        <authorList>
            <person name="Song Y."/>
            <person name="Shin J."/>
            <person name="Jeong Y."/>
            <person name="Jin S."/>
            <person name="Lee J.K."/>
            <person name="Kim D.R."/>
            <person name="Kim S.C."/>
            <person name="Cho S."/>
            <person name="Cho B.K."/>
        </authorList>
    </citation>
    <scope>NUCLEOTIDE SEQUENCE [LARGE SCALE GENOMIC DNA]</scope>
    <source>
        <strain evidence="2">ATCC 8486</strain>
    </source>
</reference>
<proteinExistence type="predicted"/>
<dbReference type="KEGG" id="elim:B2M23_16565"/>